<keyword evidence="1" id="KW-0732">Signal</keyword>
<dbReference type="InterPro" id="IPR013766">
    <property type="entry name" value="Thioredoxin_domain"/>
</dbReference>
<dbReference type="Proteomes" id="UP001220610">
    <property type="component" value="Chromosome"/>
</dbReference>
<name>A0AAJ5WTM1_9BACT</name>
<dbReference type="InterPro" id="IPR000866">
    <property type="entry name" value="AhpC/TSA"/>
</dbReference>
<feature type="signal peptide" evidence="1">
    <location>
        <begin position="1"/>
        <end position="21"/>
    </location>
</feature>
<dbReference type="InterPro" id="IPR036249">
    <property type="entry name" value="Thioredoxin-like_sf"/>
</dbReference>
<evidence type="ECO:0000256" key="1">
    <source>
        <dbReference type="SAM" id="SignalP"/>
    </source>
</evidence>
<proteinExistence type="predicted"/>
<feature type="domain" description="Thioredoxin" evidence="2">
    <location>
        <begin position="347"/>
        <end position="505"/>
    </location>
</feature>
<dbReference type="Pfam" id="PF00578">
    <property type="entry name" value="AhpC-TSA"/>
    <property type="match status" value="1"/>
</dbReference>
<dbReference type="EMBL" id="CP119311">
    <property type="protein sequence ID" value="WEK37991.1"/>
    <property type="molecule type" value="Genomic_DNA"/>
</dbReference>
<protein>
    <submittedName>
        <fullName evidence="3">TlpA disulfide reductase family protein</fullName>
    </submittedName>
</protein>
<evidence type="ECO:0000313" key="4">
    <source>
        <dbReference type="Proteomes" id="UP001220610"/>
    </source>
</evidence>
<reference evidence="3" key="1">
    <citation type="submission" date="2023-03" db="EMBL/GenBank/DDBJ databases">
        <title>Andean soil-derived lignocellulolytic bacterial consortium as a source of novel taxa and putative plastic-active enzymes.</title>
        <authorList>
            <person name="Diaz-Garcia L."/>
            <person name="Chuvochina M."/>
            <person name="Feuerriegel G."/>
            <person name="Bunk B."/>
            <person name="Sproer C."/>
            <person name="Streit W.R."/>
            <person name="Rodriguez L.M."/>
            <person name="Overmann J."/>
            <person name="Jimenez D.J."/>
        </authorList>
    </citation>
    <scope>NUCLEOTIDE SEQUENCE</scope>
    <source>
        <strain evidence="3">MAG 7</strain>
    </source>
</reference>
<dbReference type="PANTHER" id="PTHR42852">
    <property type="entry name" value="THIOL:DISULFIDE INTERCHANGE PROTEIN DSBE"/>
    <property type="match status" value="1"/>
</dbReference>
<feature type="chain" id="PRO_5042498875" evidence="1">
    <location>
        <begin position="22"/>
        <end position="511"/>
    </location>
</feature>
<evidence type="ECO:0000313" key="3">
    <source>
        <dbReference type="EMBL" id="WEK37991.1"/>
    </source>
</evidence>
<dbReference type="GO" id="GO:0016209">
    <property type="term" value="F:antioxidant activity"/>
    <property type="evidence" value="ECO:0007669"/>
    <property type="project" value="InterPro"/>
</dbReference>
<dbReference type="SUPFAM" id="SSF52833">
    <property type="entry name" value="Thioredoxin-like"/>
    <property type="match status" value="1"/>
</dbReference>
<sequence length="511" mass="57658">MSCQKLLLLLVACIATGMLYAQKEVKPIIITGYHYNVNKSDTMRLTVHRDLITSADLLTDTVLICVTSQFAFRFELPVRDYPVYMSLSTSRFKQQARGEYYDKVLFAEYFLLPGDSVHVQYNQSKVYFSGIGADRLNAWRDLQELRKDLDYLLPVPSIVDNPDAVRKGLWKKDSIQRAAVAFLEKRKSRLSEADYRLLRTELTGDYLFQELRVLRATNFYAFDSTCRQLVLDHYKKTFLDLPLDTAASRINPYSGRYVGSLYVKYCIVDNRYKELTGTPGARQWSVGEQAAAISRRFSGYIREKMLTGHLLHAAQKKALTDSLLHFVTAQVQEPKYRPLLQELKDNFLTGALMTDHAFIDKAGNTVRLSDLRGKVLLLDFWFKGCGGCVSVAKALPEVEKALEGSNVQFVSLSIDKSRKDWLASIDPANPVLAGKPYAYTHYTTASTLYLNTGGSGSDNDFIRKYVPYNGYPTLLVVDVDGKLYSANPPRPDVEGGKEKLIALLKAASGRQ</sequence>
<dbReference type="GO" id="GO:0016491">
    <property type="term" value="F:oxidoreductase activity"/>
    <property type="evidence" value="ECO:0007669"/>
    <property type="project" value="InterPro"/>
</dbReference>
<gene>
    <name evidence="3" type="ORF">P0Y53_10815</name>
</gene>
<dbReference type="InterPro" id="IPR050553">
    <property type="entry name" value="Thioredoxin_ResA/DsbE_sf"/>
</dbReference>
<dbReference type="AlphaFoldDB" id="A0AAJ5WTM1"/>
<accession>A0AAJ5WTM1</accession>
<dbReference type="PANTHER" id="PTHR42852:SF13">
    <property type="entry name" value="PROTEIN DIPZ"/>
    <property type="match status" value="1"/>
</dbReference>
<dbReference type="PROSITE" id="PS51352">
    <property type="entry name" value="THIOREDOXIN_2"/>
    <property type="match status" value="1"/>
</dbReference>
<dbReference type="CDD" id="cd02966">
    <property type="entry name" value="TlpA_like_family"/>
    <property type="match status" value="1"/>
</dbReference>
<organism evidence="3 4">
    <name type="scientific">Candidatus Pseudobacter hemicellulosilyticus</name>
    <dbReference type="NCBI Taxonomy" id="3121375"/>
    <lineage>
        <taxon>Bacteria</taxon>
        <taxon>Pseudomonadati</taxon>
        <taxon>Bacteroidota</taxon>
        <taxon>Chitinophagia</taxon>
        <taxon>Chitinophagales</taxon>
        <taxon>Chitinophagaceae</taxon>
        <taxon>Pseudobacter</taxon>
    </lineage>
</organism>
<evidence type="ECO:0000259" key="2">
    <source>
        <dbReference type="PROSITE" id="PS51352"/>
    </source>
</evidence>
<dbReference type="Gene3D" id="3.40.30.10">
    <property type="entry name" value="Glutaredoxin"/>
    <property type="match status" value="1"/>
</dbReference>